<keyword evidence="2" id="KW-1185">Reference proteome</keyword>
<protein>
    <submittedName>
        <fullName evidence="1">Uncharacterized protein</fullName>
    </submittedName>
</protein>
<dbReference type="Proteomes" id="UP000823485">
    <property type="component" value="Unassembled WGS sequence"/>
</dbReference>
<evidence type="ECO:0000313" key="1">
    <source>
        <dbReference type="EMBL" id="MBM7716358.1"/>
    </source>
</evidence>
<dbReference type="EMBL" id="JAFBFH010000026">
    <property type="protein sequence ID" value="MBM7716358.1"/>
    <property type="molecule type" value="Genomic_DNA"/>
</dbReference>
<reference evidence="1 2" key="1">
    <citation type="submission" date="2021-01" db="EMBL/GenBank/DDBJ databases">
        <title>Genomic Encyclopedia of Type Strains, Phase IV (KMG-IV): sequencing the most valuable type-strain genomes for metagenomic binning, comparative biology and taxonomic classification.</title>
        <authorList>
            <person name="Goeker M."/>
        </authorList>
    </citation>
    <scope>NUCLEOTIDE SEQUENCE [LARGE SCALE GENOMIC DNA]</scope>
    <source>
        <strain evidence="1 2">DSM 105453</strain>
    </source>
</reference>
<dbReference type="InterPro" id="IPR054055">
    <property type="entry name" value="YpzH"/>
</dbReference>
<comment type="caution">
    <text evidence="1">The sequence shown here is derived from an EMBL/GenBank/DDBJ whole genome shotgun (WGS) entry which is preliminary data.</text>
</comment>
<organism evidence="1 2">
    <name type="scientific">Siminovitchia thermophila</name>
    <dbReference type="NCBI Taxonomy" id="1245522"/>
    <lineage>
        <taxon>Bacteria</taxon>
        <taxon>Bacillati</taxon>
        <taxon>Bacillota</taxon>
        <taxon>Bacilli</taxon>
        <taxon>Bacillales</taxon>
        <taxon>Bacillaceae</taxon>
        <taxon>Siminovitchia</taxon>
    </lineage>
</organism>
<gene>
    <name evidence="1" type="ORF">JOC94_003378</name>
</gene>
<dbReference type="RefSeq" id="WP_077113520.1">
    <property type="nucleotide sequence ID" value="NZ_JAFBFH010000026.1"/>
</dbReference>
<evidence type="ECO:0000313" key="2">
    <source>
        <dbReference type="Proteomes" id="UP000823485"/>
    </source>
</evidence>
<accession>A0ABS2R9Q3</accession>
<proteinExistence type="predicted"/>
<dbReference type="Pfam" id="PF21835">
    <property type="entry name" value="YIEGIA_cap"/>
    <property type="match status" value="1"/>
</dbReference>
<sequence>MDTEENKAKIAAIVTQNQNVILGGGAPVFLVHDKEELQKISSSLGKILDSAVHEINDQTIIIVTR</sequence>
<name>A0ABS2R9Q3_9BACI</name>